<feature type="compositionally biased region" description="Basic and acidic residues" evidence="1">
    <location>
        <begin position="232"/>
        <end position="251"/>
    </location>
</feature>
<sequence length="251" mass="29067">MGSSLDELLGAHQSAYRQLTAIEVNRLGWEARREIVVQAAQEFGLDVDDNVNWRIAIVSDGFPYYVHLITEHMLWQAMDDDADCHMLSMEHYQLGLRKAIQEINVQLKRPYEKAVLHRTAEWEDLVWSTADGDDLWRQTSDMYRSYVSVTERRNSGSVLDSKRFSEAMRRLKSEPYGPVLEPVPQRAGWYTYKEKMLRGYVRMQAEACGIELSGETVSQKQRMHVPASVRSGYHESRVPSGIRLRDDKGRR</sequence>
<evidence type="ECO:0000313" key="2">
    <source>
        <dbReference type="EMBL" id="MBU9360212.1"/>
    </source>
</evidence>
<reference evidence="2" key="1">
    <citation type="submission" date="2021-06" db="EMBL/GenBank/DDBJ databases">
        <title>A collection of bacterial strains from the Burkholderia cepacia Research Laboratory and Repository.</title>
        <authorList>
            <person name="Lipuma J."/>
            <person name="Spilker T."/>
        </authorList>
    </citation>
    <scope>NUCLEOTIDE SEQUENCE</scope>
    <source>
        <strain evidence="2">AU37435</strain>
    </source>
</reference>
<dbReference type="EMBL" id="JAHPMX010000025">
    <property type="protein sequence ID" value="MBU9360212.1"/>
    <property type="molecule type" value="Genomic_DNA"/>
</dbReference>
<dbReference type="Proteomes" id="UP001196915">
    <property type="component" value="Unassembled WGS sequence"/>
</dbReference>
<organism evidence="2 3">
    <name type="scientific">Burkholderia multivorans</name>
    <dbReference type="NCBI Taxonomy" id="87883"/>
    <lineage>
        <taxon>Bacteria</taxon>
        <taxon>Pseudomonadati</taxon>
        <taxon>Pseudomonadota</taxon>
        <taxon>Betaproteobacteria</taxon>
        <taxon>Burkholderiales</taxon>
        <taxon>Burkholderiaceae</taxon>
        <taxon>Burkholderia</taxon>
        <taxon>Burkholderia cepacia complex</taxon>
    </lineage>
</organism>
<accession>A0AAP2MS81</accession>
<protein>
    <submittedName>
        <fullName evidence="2">Uncharacterized protein</fullName>
    </submittedName>
</protein>
<gene>
    <name evidence="2" type="ORF">KTE52_28150</name>
</gene>
<comment type="caution">
    <text evidence="2">The sequence shown here is derived from an EMBL/GenBank/DDBJ whole genome shotgun (WGS) entry which is preliminary data.</text>
</comment>
<dbReference type="RefSeq" id="WP_217084913.1">
    <property type="nucleotide sequence ID" value="NZ_JAHPMX010000025.1"/>
</dbReference>
<proteinExistence type="predicted"/>
<name>A0AAP2MS81_9BURK</name>
<feature type="region of interest" description="Disordered" evidence="1">
    <location>
        <begin position="219"/>
        <end position="251"/>
    </location>
</feature>
<evidence type="ECO:0000256" key="1">
    <source>
        <dbReference type="SAM" id="MobiDB-lite"/>
    </source>
</evidence>
<dbReference type="AlphaFoldDB" id="A0AAP2MS81"/>
<evidence type="ECO:0000313" key="3">
    <source>
        <dbReference type="Proteomes" id="UP001196915"/>
    </source>
</evidence>